<protein>
    <submittedName>
        <fullName evidence="1">Uncharacterized protein</fullName>
    </submittedName>
</protein>
<sequence>MRCPGDIVQIVRIDRNGVIDKNDSTNWIIKSIKHQISYDKYIQVLELMK</sequence>
<reference evidence="1" key="1">
    <citation type="journal article" date="2021" name="Proc. Natl. Acad. Sci. U.S.A.">
        <title>A Catalog of Tens of Thousands of Viruses from Human Metagenomes Reveals Hidden Associations with Chronic Diseases.</title>
        <authorList>
            <person name="Tisza M.J."/>
            <person name="Buck C.B."/>
        </authorList>
    </citation>
    <scope>NUCLEOTIDE SEQUENCE</scope>
    <source>
        <strain evidence="1">CtCo31</strain>
    </source>
</reference>
<proteinExistence type="predicted"/>
<name>A0A8S5UM91_9CAUD</name>
<dbReference type="EMBL" id="BK016109">
    <property type="protein sequence ID" value="DAF95522.1"/>
    <property type="molecule type" value="Genomic_DNA"/>
</dbReference>
<evidence type="ECO:0000313" key="1">
    <source>
        <dbReference type="EMBL" id="DAF95522.1"/>
    </source>
</evidence>
<organism evidence="1">
    <name type="scientific">Myoviridae sp. ctCo31</name>
    <dbReference type="NCBI Taxonomy" id="2825053"/>
    <lineage>
        <taxon>Viruses</taxon>
        <taxon>Duplodnaviria</taxon>
        <taxon>Heunggongvirae</taxon>
        <taxon>Uroviricota</taxon>
        <taxon>Caudoviricetes</taxon>
    </lineage>
</organism>
<accession>A0A8S5UM91</accession>